<evidence type="ECO:0000313" key="3">
    <source>
        <dbReference type="EMBL" id="MCJ8502324.1"/>
    </source>
</evidence>
<dbReference type="PANTHER" id="PTHR46797:SF19">
    <property type="entry name" value="BLL2473 PROTEIN"/>
    <property type="match status" value="1"/>
</dbReference>
<dbReference type="InterPro" id="IPR014710">
    <property type="entry name" value="RmlC-like_jellyroll"/>
</dbReference>
<evidence type="ECO:0000313" key="4">
    <source>
        <dbReference type="Proteomes" id="UP001165427"/>
    </source>
</evidence>
<proteinExistence type="predicted"/>
<protein>
    <submittedName>
        <fullName evidence="3">XRE family transcriptional regulator</fullName>
    </submittedName>
</protein>
<dbReference type="RefSeq" id="WP_246912909.1">
    <property type="nucleotide sequence ID" value="NZ_JALJRB010000024.1"/>
</dbReference>
<dbReference type="Proteomes" id="UP001165427">
    <property type="component" value="Unassembled WGS sequence"/>
</dbReference>
<dbReference type="InterPro" id="IPR010982">
    <property type="entry name" value="Lambda_DNA-bd_dom_sf"/>
</dbReference>
<keyword evidence="4" id="KW-1185">Reference proteome</keyword>
<dbReference type="SUPFAM" id="SSF47413">
    <property type="entry name" value="lambda repressor-like DNA-binding domains"/>
    <property type="match status" value="1"/>
</dbReference>
<dbReference type="PANTHER" id="PTHR46797">
    <property type="entry name" value="HTH-TYPE TRANSCRIPTIONAL REGULATOR"/>
    <property type="match status" value="1"/>
</dbReference>
<dbReference type="GO" id="GO:0003700">
    <property type="term" value="F:DNA-binding transcription factor activity"/>
    <property type="evidence" value="ECO:0007669"/>
    <property type="project" value="TreeGrafter"/>
</dbReference>
<evidence type="ECO:0000259" key="2">
    <source>
        <dbReference type="PROSITE" id="PS50943"/>
    </source>
</evidence>
<keyword evidence="1" id="KW-0238">DNA-binding</keyword>
<comment type="caution">
    <text evidence="3">The sequence shown here is derived from an EMBL/GenBank/DDBJ whole genome shotgun (WGS) entry which is preliminary data.</text>
</comment>
<dbReference type="InterPro" id="IPR050807">
    <property type="entry name" value="TransReg_Diox_bact_type"/>
</dbReference>
<dbReference type="Gene3D" id="2.60.120.10">
    <property type="entry name" value="Jelly Rolls"/>
    <property type="match status" value="1"/>
</dbReference>
<dbReference type="CDD" id="cd02209">
    <property type="entry name" value="cupin_XRE_C"/>
    <property type="match status" value="1"/>
</dbReference>
<dbReference type="GO" id="GO:0005829">
    <property type="term" value="C:cytosol"/>
    <property type="evidence" value="ECO:0007669"/>
    <property type="project" value="TreeGrafter"/>
</dbReference>
<dbReference type="GO" id="GO:0003677">
    <property type="term" value="F:DNA binding"/>
    <property type="evidence" value="ECO:0007669"/>
    <property type="project" value="UniProtKB-KW"/>
</dbReference>
<dbReference type="CDD" id="cd00093">
    <property type="entry name" value="HTH_XRE"/>
    <property type="match status" value="1"/>
</dbReference>
<feature type="domain" description="HTH cro/C1-type" evidence="2">
    <location>
        <begin position="36"/>
        <end position="90"/>
    </location>
</feature>
<dbReference type="Gene3D" id="1.10.260.40">
    <property type="entry name" value="lambda repressor-like DNA-binding domains"/>
    <property type="match status" value="1"/>
</dbReference>
<sequence>MPPTDKPPINVDYFQDLTGDIDTCDDACREQIGDRIKRLREEKGLSIIELSQLTGFAPETLQAIEDNAISPQLGTIIKLSKALDSALQRLLSSDGEGEKLYTVTRRSERKASSRSASLRTRRPGYSYMSLAPEVKGRHMEALLVQLEADDDDERSVHGGEEFIFVLEGTVALNIGEERFVLEPGDSAYYLSTTPHVLTARGGRAKILAVIYSD</sequence>
<dbReference type="Pfam" id="PF01381">
    <property type="entry name" value="HTH_3"/>
    <property type="match status" value="1"/>
</dbReference>
<dbReference type="AlphaFoldDB" id="A0AA41R3J4"/>
<dbReference type="SUPFAM" id="SSF51182">
    <property type="entry name" value="RmlC-like cupins"/>
    <property type="match status" value="1"/>
</dbReference>
<dbReference type="InterPro" id="IPR013096">
    <property type="entry name" value="Cupin_2"/>
</dbReference>
<dbReference type="InterPro" id="IPR001387">
    <property type="entry name" value="Cro/C1-type_HTH"/>
</dbReference>
<organism evidence="3 4">
    <name type="scientific">Desulfatitalea alkaliphila</name>
    <dbReference type="NCBI Taxonomy" id="2929485"/>
    <lineage>
        <taxon>Bacteria</taxon>
        <taxon>Pseudomonadati</taxon>
        <taxon>Thermodesulfobacteriota</taxon>
        <taxon>Desulfobacteria</taxon>
        <taxon>Desulfobacterales</taxon>
        <taxon>Desulfosarcinaceae</taxon>
        <taxon>Desulfatitalea</taxon>
    </lineage>
</organism>
<dbReference type="SMART" id="SM00530">
    <property type="entry name" value="HTH_XRE"/>
    <property type="match status" value="1"/>
</dbReference>
<evidence type="ECO:0000256" key="1">
    <source>
        <dbReference type="ARBA" id="ARBA00023125"/>
    </source>
</evidence>
<accession>A0AA41R3J4</accession>
<dbReference type="EMBL" id="JALJRB010000024">
    <property type="protein sequence ID" value="MCJ8502324.1"/>
    <property type="molecule type" value="Genomic_DNA"/>
</dbReference>
<name>A0AA41R3J4_9BACT</name>
<gene>
    <name evidence="3" type="ORF">MRX98_17195</name>
</gene>
<dbReference type="PROSITE" id="PS50943">
    <property type="entry name" value="HTH_CROC1"/>
    <property type="match status" value="1"/>
</dbReference>
<dbReference type="InterPro" id="IPR011051">
    <property type="entry name" value="RmlC_Cupin_sf"/>
</dbReference>
<reference evidence="3" key="1">
    <citation type="submission" date="2022-04" db="EMBL/GenBank/DDBJ databases">
        <title>Desulfatitalea alkaliphila sp. nov., a novel anaerobic sulfate-reducing bacterium isolated from terrestrial mud volcano, Taman Peninsula, Russia.</title>
        <authorList>
            <person name="Khomyakova M.A."/>
            <person name="Merkel A.Y."/>
            <person name="Slobodkin A.I."/>
        </authorList>
    </citation>
    <scope>NUCLEOTIDE SEQUENCE</scope>
    <source>
        <strain evidence="3">M08but</strain>
    </source>
</reference>
<dbReference type="Pfam" id="PF07883">
    <property type="entry name" value="Cupin_2"/>
    <property type="match status" value="1"/>
</dbReference>